<gene>
    <name evidence="3" type="ORF">METZ01_LOCUS328420</name>
</gene>
<dbReference type="EMBL" id="UINC01109024">
    <property type="protein sequence ID" value="SVC75566.1"/>
    <property type="molecule type" value="Genomic_DNA"/>
</dbReference>
<dbReference type="AlphaFoldDB" id="A0A382PQQ5"/>
<dbReference type="PANTHER" id="PTHR43000">
    <property type="entry name" value="DTDP-D-GLUCOSE 4,6-DEHYDRATASE-RELATED"/>
    <property type="match status" value="1"/>
</dbReference>
<evidence type="ECO:0000259" key="2">
    <source>
        <dbReference type="Pfam" id="PF01370"/>
    </source>
</evidence>
<accession>A0A382PQQ5</accession>
<feature type="domain" description="NAD-dependent epimerase/dehydratase" evidence="2">
    <location>
        <begin position="4"/>
        <end position="232"/>
    </location>
</feature>
<comment type="similarity">
    <text evidence="1">Belongs to the NAD(P)-dependent epimerase/dehydratase family.</text>
</comment>
<protein>
    <recommendedName>
        <fullName evidence="2">NAD-dependent epimerase/dehydratase domain-containing protein</fullName>
    </recommendedName>
</protein>
<reference evidence="3" key="1">
    <citation type="submission" date="2018-05" db="EMBL/GenBank/DDBJ databases">
        <authorList>
            <person name="Lanie J.A."/>
            <person name="Ng W.-L."/>
            <person name="Kazmierczak K.M."/>
            <person name="Andrzejewski T.M."/>
            <person name="Davidsen T.M."/>
            <person name="Wayne K.J."/>
            <person name="Tettelin H."/>
            <person name="Glass J.I."/>
            <person name="Rusch D."/>
            <person name="Podicherti R."/>
            <person name="Tsui H.-C.T."/>
            <person name="Winkler M.E."/>
        </authorList>
    </citation>
    <scope>NUCLEOTIDE SEQUENCE</scope>
</reference>
<sequence length="302" mass="34144">MRFIITGGSGFVGRHLIRKLHTLFPKTEIHNIDINQSDEIVGFSIYHDIDISDKSSFSSFKFDDDDVVFHLAAHIFHPQTPYRTKRTKYFDKLNVGGTRNLIDCMKQNNVRRLAFLSTCMVYGVPKEKIIKTNHALKPNGPYGSTKVAAEELLNNFAEKKNNHVLIFRPGLIAGPGRFGLLGKLSFLIKNNLPIPMIGSGLNRYQFISIYDCVDALIQFIELDFPSGTYNLGSKNPPIIKDLLTSLIEFAGSKSFLMPTWGYGVKTILNLLDMLNLTLMYPEQFLLADSEFVLEISDLEDEL</sequence>
<dbReference type="Pfam" id="PF01370">
    <property type="entry name" value="Epimerase"/>
    <property type="match status" value="1"/>
</dbReference>
<feature type="non-terminal residue" evidence="3">
    <location>
        <position position="302"/>
    </location>
</feature>
<dbReference type="SUPFAM" id="SSF51735">
    <property type="entry name" value="NAD(P)-binding Rossmann-fold domains"/>
    <property type="match status" value="1"/>
</dbReference>
<dbReference type="CDD" id="cd08946">
    <property type="entry name" value="SDR_e"/>
    <property type="match status" value="1"/>
</dbReference>
<name>A0A382PQQ5_9ZZZZ</name>
<proteinExistence type="inferred from homology"/>
<dbReference type="Gene3D" id="3.40.50.720">
    <property type="entry name" value="NAD(P)-binding Rossmann-like Domain"/>
    <property type="match status" value="1"/>
</dbReference>
<dbReference type="InterPro" id="IPR036291">
    <property type="entry name" value="NAD(P)-bd_dom_sf"/>
</dbReference>
<evidence type="ECO:0000313" key="3">
    <source>
        <dbReference type="EMBL" id="SVC75566.1"/>
    </source>
</evidence>
<organism evidence="3">
    <name type="scientific">marine metagenome</name>
    <dbReference type="NCBI Taxonomy" id="408172"/>
    <lineage>
        <taxon>unclassified sequences</taxon>
        <taxon>metagenomes</taxon>
        <taxon>ecological metagenomes</taxon>
    </lineage>
</organism>
<dbReference type="InterPro" id="IPR001509">
    <property type="entry name" value="Epimerase_deHydtase"/>
</dbReference>
<evidence type="ECO:0000256" key="1">
    <source>
        <dbReference type="ARBA" id="ARBA00007637"/>
    </source>
</evidence>